<dbReference type="Pfam" id="PF01315">
    <property type="entry name" value="Ald_Xan_dh_C"/>
    <property type="match status" value="1"/>
</dbReference>
<dbReference type="Gene3D" id="3.30.365.10">
    <property type="entry name" value="Aldehyde oxidase/xanthine dehydrogenase, molybdopterin binding domain"/>
    <property type="match status" value="4"/>
</dbReference>
<comment type="caution">
    <text evidence="4">The sequence shown here is derived from an EMBL/GenBank/DDBJ whole genome shotgun (WGS) entry which is preliminary data.</text>
</comment>
<dbReference type="RefSeq" id="WP_002594462.1">
    <property type="nucleotide sequence ID" value="NZ_KB850988.1"/>
</dbReference>
<dbReference type="PANTHER" id="PTHR11908">
    <property type="entry name" value="XANTHINE DEHYDROGENASE"/>
    <property type="match status" value="1"/>
</dbReference>
<keyword evidence="1" id="KW-0500">Molybdenum</keyword>
<dbReference type="GO" id="GO:0004854">
    <property type="term" value="F:xanthine dehydrogenase activity"/>
    <property type="evidence" value="ECO:0007669"/>
    <property type="project" value="InterPro"/>
</dbReference>
<dbReference type="SUPFAM" id="SSF56003">
    <property type="entry name" value="Molybdenum cofactor-binding domain"/>
    <property type="match status" value="1"/>
</dbReference>
<evidence type="ECO:0000313" key="5">
    <source>
        <dbReference type="Proteomes" id="UP000013085"/>
    </source>
</evidence>
<feature type="domain" description="Aldehyde oxidase/xanthine dehydrogenase a/b hammerhead" evidence="3">
    <location>
        <begin position="18"/>
        <end position="134"/>
    </location>
</feature>
<dbReference type="NCBIfam" id="NF043082">
    <property type="entry name" value="XdhA_XDHase"/>
    <property type="match status" value="1"/>
</dbReference>
<dbReference type="AlphaFoldDB" id="A0A0E2H4W8"/>
<reference evidence="4 5" key="1">
    <citation type="submission" date="2013-01" db="EMBL/GenBank/DDBJ databases">
        <title>The Genome Sequence of Clostridium clostridioforme 90A8.</title>
        <authorList>
            <consortium name="The Broad Institute Genome Sequencing Platform"/>
            <person name="Earl A."/>
            <person name="Ward D."/>
            <person name="Feldgarden M."/>
            <person name="Gevers D."/>
            <person name="Courvalin P."/>
            <person name="Lambert T."/>
            <person name="Walker B."/>
            <person name="Young S.K."/>
            <person name="Zeng Q."/>
            <person name="Gargeya S."/>
            <person name="Fitzgerald M."/>
            <person name="Haas B."/>
            <person name="Abouelleil A."/>
            <person name="Alvarado L."/>
            <person name="Arachchi H.M."/>
            <person name="Berlin A.M."/>
            <person name="Chapman S.B."/>
            <person name="Dewar J."/>
            <person name="Goldberg J."/>
            <person name="Griggs A."/>
            <person name="Gujja S."/>
            <person name="Hansen M."/>
            <person name="Howarth C."/>
            <person name="Imamovic A."/>
            <person name="Larimer J."/>
            <person name="McCowan C."/>
            <person name="Murphy C."/>
            <person name="Neiman D."/>
            <person name="Pearson M."/>
            <person name="Priest M."/>
            <person name="Roberts A."/>
            <person name="Saif S."/>
            <person name="Shea T."/>
            <person name="Sisk P."/>
            <person name="Sykes S."/>
            <person name="Wortman J."/>
            <person name="Nusbaum C."/>
            <person name="Birren B."/>
        </authorList>
    </citation>
    <scope>NUCLEOTIDE SEQUENCE [LARGE SCALE GENOMIC DNA]</scope>
    <source>
        <strain evidence="4 5">90A8</strain>
    </source>
</reference>
<dbReference type="InterPro" id="IPR037165">
    <property type="entry name" value="AldOxase/xan_DH_Mopterin-bd_sf"/>
</dbReference>
<dbReference type="InterPro" id="IPR036856">
    <property type="entry name" value="Ald_Oxase/Xan_DH_a/b_sf"/>
</dbReference>
<dbReference type="SMART" id="SM01008">
    <property type="entry name" value="Ald_Xan_dh_C"/>
    <property type="match status" value="1"/>
</dbReference>
<evidence type="ECO:0000259" key="3">
    <source>
        <dbReference type="SMART" id="SM01008"/>
    </source>
</evidence>
<dbReference type="GeneID" id="57960742"/>
<evidence type="ECO:0000313" key="4">
    <source>
        <dbReference type="EMBL" id="ENZ08894.1"/>
    </source>
</evidence>
<proteinExistence type="predicted"/>
<name>A0A0E2H4W8_9FIRM</name>
<dbReference type="Gene3D" id="3.90.1170.50">
    <property type="entry name" value="Aldehyde oxidase/xanthine dehydrogenase, a/b hammerhead"/>
    <property type="match status" value="1"/>
</dbReference>
<dbReference type="HOGENOM" id="CLU_001681_2_1_9"/>
<dbReference type="PANTHER" id="PTHR11908:SF132">
    <property type="entry name" value="ALDEHYDE OXIDASE 1-RELATED"/>
    <property type="match status" value="1"/>
</dbReference>
<dbReference type="InterPro" id="IPR016208">
    <property type="entry name" value="Ald_Oxase/xanthine_DH-like"/>
</dbReference>
<dbReference type="InterPro" id="IPR008274">
    <property type="entry name" value="AldOxase/xan_DH_MoCoBD1"/>
</dbReference>
<dbReference type="PATRIC" id="fig|999408.3.peg.5116"/>
<evidence type="ECO:0000256" key="1">
    <source>
        <dbReference type="ARBA" id="ARBA00022505"/>
    </source>
</evidence>
<dbReference type="InterPro" id="IPR050028">
    <property type="entry name" value="XdhA_XDHase"/>
</dbReference>
<gene>
    <name evidence="4" type="ORF">HMPREF1090_04750</name>
</gene>
<dbReference type="InterPro" id="IPR000674">
    <property type="entry name" value="Ald_Oxase/Xan_DH_a/b"/>
</dbReference>
<accession>A0A0E2H4W8</accession>
<dbReference type="SUPFAM" id="SSF54665">
    <property type="entry name" value="CO dehydrogenase molybdoprotein N-domain-like"/>
    <property type="match status" value="1"/>
</dbReference>
<organism evidence="4 5">
    <name type="scientific">[Clostridium] clostridioforme 90A8</name>
    <dbReference type="NCBI Taxonomy" id="999408"/>
    <lineage>
        <taxon>Bacteria</taxon>
        <taxon>Bacillati</taxon>
        <taxon>Bacillota</taxon>
        <taxon>Clostridia</taxon>
        <taxon>Lachnospirales</taxon>
        <taxon>Lachnospiraceae</taxon>
        <taxon>Enterocloster</taxon>
    </lineage>
</organism>
<protein>
    <submittedName>
        <fullName evidence="4">Xanthine dehydrogenase molybdenum-binding subunit</fullName>
    </submittedName>
</protein>
<dbReference type="InterPro" id="IPR046867">
    <property type="entry name" value="AldOxase/xan_DH_MoCoBD2"/>
</dbReference>
<evidence type="ECO:0000256" key="2">
    <source>
        <dbReference type="ARBA" id="ARBA00023002"/>
    </source>
</evidence>
<dbReference type="GO" id="GO:0002197">
    <property type="term" value="C:xanthine dehydrogenase complex"/>
    <property type="evidence" value="ECO:0007669"/>
    <property type="project" value="InterPro"/>
</dbReference>
<dbReference type="Pfam" id="PF20256">
    <property type="entry name" value="MoCoBD_2"/>
    <property type="match status" value="1"/>
</dbReference>
<dbReference type="EMBL" id="AGYR01000058">
    <property type="protein sequence ID" value="ENZ08894.1"/>
    <property type="molecule type" value="Genomic_DNA"/>
</dbReference>
<dbReference type="Proteomes" id="UP000013085">
    <property type="component" value="Unassembled WGS sequence"/>
</dbReference>
<dbReference type="GO" id="GO:0005506">
    <property type="term" value="F:iron ion binding"/>
    <property type="evidence" value="ECO:0007669"/>
    <property type="project" value="InterPro"/>
</dbReference>
<dbReference type="Pfam" id="PF02738">
    <property type="entry name" value="MoCoBD_1"/>
    <property type="match status" value="1"/>
</dbReference>
<keyword evidence="2" id="KW-0560">Oxidoreductase</keyword>
<sequence length="808" mass="88399">MNIVGQQVKRVDAYGKVTGEAKYTADLEPRDILHGKVVHSTIANGLVKSIDLTEAYQVPGVVKIVTCFDVPDCQFPTAGHPWSVEKKHQDICDRKILNQRVRLYGDDIAAVIAEDEVAAARAARLIKVEYEEYTPIVTVEAAMAEDATPLHPDLRKDNVIVHSHMTMGDSDFTYEDGLKKAGSCYGPQEIISLEKEYDTPRISHCHIELPVSWAYVDTNGKITVVSSTQIPHIVRRCTAQALGVPIGRVRIIKPYIGGGFGNKQDVLYEPLNAFLTMSVGGRPVRLEISREETISGTRTRHAIKGKCKGLVTKDGRILARKLDAYANNGAYASHGHAICANCGNVFKDLYRDELGTEVDCFTVYTSSPTAGAMRAYGIPQAAWFAECLTDDLADAIGMDPCEFRLKNCMEDGFVDPANGITFHSYGLKKCIEEGRRHIRWDEKWSSYRNQTGPVRKGVGMAIFCYKTGVHPISLETASARMILNQDGSMQLCMGATEIGQGADTVFTQMASQTTGIVFDKVYIVSTQDTDVTPFDTGAYASRQTYVSGMACKKCGEEFRLKILEYAAYMLSHDVSDLSKTVYADEVKAAAALLRETLGLKEGELVSADMLDIENNKIVVNGGDPVLFDLSVVADTAFYSLDRSVHITAEVTNQCKDNTFSSGCCFVEIEVDIPLGLVTVKDIINVHDSGVLINPMTARAQVHGGMSMGLGYALSEELLVDEKTGRPLNNNLLDYKIPTAMDTPDLNVAFIELEDPTGPYGNKSLGEPPAIPVAPAIRNAILNATGVHMDVTPMTAQRLIEKFKEKGLI</sequence>